<accession>A0AAE0X3S1</accession>
<evidence type="ECO:0000313" key="2">
    <source>
        <dbReference type="Proteomes" id="UP001270362"/>
    </source>
</evidence>
<dbReference type="Proteomes" id="UP001270362">
    <property type="component" value="Unassembled WGS sequence"/>
</dbReference>
<organism evidence="1 2">
    <name type="scientific">Podospora appendiculata</name>
    <dbReference type="NCBI Taxonomy" id="314037"/>
    <lineage>
        <taxon>Eukaryota</taxon>
        <taxon>Fungi</taxon>
        <taxon>Dikarya</taxon>
        <taxon>Ascomycota</taxon>
        <taxon>Pezizomycotina</taxon>
        <taxon>Sordariomycetes</taxon>
        <taxon>Sordariomycetidae</taxon>
        <taxon>Sordariales</taxon>
        <taxon>Podosporaceae</taxon>
        <taxon>Podospora</taxon>
    </lineage>
</organism>
<dbReference type="PANTHER" id="PTHR18901:SF42">
    <property type="entry name" value="SUPERFAMILY HYDROLASE, PUTATIVE-RELATED"/>
    <property type="match status" value="1"/>
</dbReference>
<dbReference type="PANTHER" id="PTHR18901">
    <property type="entry name" value="2-DEOXYGLUCOSE-6-PHOSPHATE PHOSPHATASE 2"/>
    <property type="match status" value="1"/>
</dbReference>
<protein>
    <submittedName>
        <fullName evidence="1">HAD-like domain-containing protein</fullName>
    </submittedName>
</protein>
<dbReference type="SFLD" id="SFLDS00003">
    <property type="entry name" value="Haloacid_Dehalogenase"/>
    <property type="match status" value="1"/>
</dbReference>
<dbReference type="InterPro" id="IPR041492">
    <property type="entry name" value="HAD_2"/>
</dbReference>
<comment type="caution">
    <text evidence="1">The sequence shown here is derived from an EMBL/GenBank/DDBJ whole genome shotgun (WGS) entry which is preliminary data.</text>
</comment>
<dbReference type="Gene3D" id="1.10.150.240">
    <property type="entry name" value="Putative phosphatase, domain 2"/>
    <property type="match status" value="1"/>
</dbReference>
<dbReference type="Gene3D" id="3.40.50.1000">
    <property type="entry name" value="HAD superfamily/HAD-like"/>
    <property type="match status" value="1"/>
</dbReference>
<dbReference type="InterPro" id="IPR023198">
    <property type="entry name" value="PGP-like_dom2"/>
</dbReference>
<keyword evidence="2" id="KW-1185">Reference proteome</keyword>
<reference evidence="1" key="2">
    <citation type="submission" date="2023-06" db="EMBL/GenBank/DDBJ databases">
        <authorList>
            <consortium name="Lawrence Berkeley National Laboratory"/>
            <person name="Haridas S."/>
            <person name="Hensen N."/>
            <person name="Bonometti L."/>
            <person name="Westerberg I."/>
            <person name="Brannstrom I.O."/>
            <person name="Guillou S."/>
            <person name="Cros-Aarteil S."/>
            <person name="Calhoun S."/>
            <person name="Kuo A."/>
            <person name="Mondo S."/>
            <person name="Pangilinan J."/>
            <person name="Riley R."/>
            <person name="Labutti K."/>
            <person name="Andreopoulos B."/>
            <person name="Lipzen A."/>
            <person name="Chen C."/>
            <person name="Yanf M."/>
            <person name="Daum C."/>
            <person name="Ng V."/>
            <person name="Clum A."/>
            <person name="Steindorff A."/>
            <person name="Ohm R."/>
            <person name="Martin F."/>
            <person name="Silar P."/>
            <person name="Natvig D."/>
            <person name="Lalanne C."/>
            <person name="Gautier V."/>
            <person name="Ament-Velasquez S.L."/>
            <person name="Kruys A."/>
            <person name="Hutchinson M.I."/>
            <person name="Powell A.J."/>
            <person name="Barry K."/>
            <person name="Miller A.N."/>
            <person name="Grigoriev I.V."/>
            <person name="Debuchy R."/>
            <person name="Gladieux P."/>
            <person name="Thoren M.H."/>
            <person name="Johannesson H."/>
        </authorList>
    </citation>
    <scope>NUCLEOTIDE SEQUENCE</scope>
    <source>
        <strain evidence="1">CBS 314.62</strain>
    </source>
</reference>
<dbReference type="NCBIfam" id="TIGR01509">
    <property type="entry name" value="HAD-SF-IA-v3"/>
    <property type="match status" value="1"/>
</dbReference>
<dbReference type="InterPro" id="IPR036412">
    <property type="entry name" value="HAD-like_sf"/>
</dbReference>
<dbReference type="FunFam" id="1.10.150.240:FF:000001">
    <property type="entry name" value="Haloacid dehalogenase-like hydrolase domain"/>
    <property type="match status" value="1"/>
</dbReference>
<sequence>MASLIRASYQVPFTVHTVNGHQMAPTQPSFPAVRACLFDMDGLLLNTEDIYSQCANEVLTKYGRPHLPWPIKARMMGVPGSSNGDIFHAWAQLPISREQYKKEQGELQRLHFPKCKPLPGALDLLAHLRVARNRDDQPIEVALATSSEKANFDRKIIRPETKKLMDLIPTNRRILGDDPRIQQGRGKPAPDIYLLALETINATLPDGVPEIAPNECLVFEDSVPGLEAGRRAGMRAVWVPHPCLAAEYRGKEREVLAGRTGLLKIDDEHQLGDLDDGWAEQLSSLEEFPYENFGTVAP</sequence>
<proteinExistence type="predicted"/>
<dbReference type="SUPFAM" id="SSF56784">
    <property type="entry name" value="HAD-like"/>
    <property type="match status" value="1"/>
</dbReference>
<dbReference type="GO" id="GO:0016791">
    <property type="term" value="F:phosphatase activity"/>
    <property type="evidence" value="ECO:0007669"/>
    <property type="project" value="TreeGrafter"/>
</dbReference>
<dbReference type="SFLD" id="SFLDG01129">
    <property type="entry name" value="C1.5:_HAD__Beta-PGM__Phosphata"/>
    <property type="match status" value="1"/>
</dbReference>
<dbReference type="EMBL" id="JAULSO010000004">
    <property type="protein sequence ID" value="KAK3684322.1"/>
    <property type="molecule type" value="Genomic_DNA"/>
</dbReference>
<gene>
    <name evidence="1" type="ORF">B0T22DRAFT_470088</name>
</gene>
<dbReference type="Pfam" id="PF13419">
    <property type="entry name" value="HAD_2"/>
    <property type="match status" value="1"/>
</dbReference>
<dbReference type="InterPro" id="IPR006439">
    <property type="entry name" value="HAD-SF_hydro_IA"/>
</dbReference>
<reference evidence="1" key="1">
    <citation type="journal article" date="2023" name="Mol. Phylogenet. Evol.">
        <title>Genome-scale phylogeny and comparative genomics of the fungal order Sordariales.</title>
        <authorList>
            <person name="Hensen N."/>
            <person name="Bonometti L."/>
            <person name="Westerberg I."/>
            <person name="Brannstrom I.O."/>
            <person name="Guillou S."/>
            <person name="Cros-Aarteil S."/>
            <person name="Calhoun S."/>
            <person name="Haridas S."/>
            <person name="Kuo A."/>
            <person name="Mondo S."/>
            <person name="Pangilinan J."/>
            <person name="Riley R."/>
            <person name="LaButti K."/>
            <person name="Andreopoulos B."/>
            <person name="Lipzen A."/>
            <person name="Chen C."/>
            <person name="Yan M."/>
            <person name="Daum C."/>
            <person name="Ng V."/>
            <person name="Clum A."/>
            <person name="Steindorff A."/>
            <person name="Ohm R.A."/>
            <person name="Martin F."/>
            <person name="Silar P."/>
            <person name="Natvig D.O."/>
            <person name="Lalanne C."/>
            <person name="Gautier V."/>
            <person name="Ament-Velasquez S.L."/>
            <person name="Kruys A."/>
            <person name="Hutchinson M.I."/>
            <person name="Powell A.J."/>
            <person name="Barry K."/>
            <person name="Miller A.N."/>
            <person name="Grigoriev I.V."/>
            <person name="Debuchy R."/>
            <person name="Gladieux P."/>
            <person name="Hiltunen Thoren M."/>
            <person name="Johannesson H."/>
        </authorList>
    </citation>
    <scope>NUCLEOTIDE SEQUENCE</scope>
    <source>
        <strain evidence="1">CBS 314.62</strain>
    </source>
</reference>
<evidence type="ECO:0000313" key="1">
    <source>
        <dbReference type="EMBL" id="KAK3684322.1"/>
    </source>
</evidence>
<dbReference type="InterPro" id="IPR023214">
    <property type="entry name" value="HAD_sf"/>
</dbReference>
<name>A0AAE0X3S1_9PEZI</name>
<dbReference type="AlphaFoldDB" id="A0AAE0X3S1"/>